<dbReference type="CDD" id="cd11336">
    <property type="entry name" value="AmyAc_MTSase"/>
    <property type="match status" value="1"/>
</dbReference>
<organism evidence="2 3">
    <name type="scientific">Corynebacterium atypicum</name>
    <dbReference type="NCBI Taxonomy" id="191610"/>
    <lineage>
        <taxon>Bacteria</taxon>
        <taxon>Bacillati</taxon>
        <taxon>Actinomycetota</taxon>
        <taxon>Actinomycetes</taxon>
        <taxon>Mycobacteriales</taxon>
        <taxon>Corynebacteriaceae</taxon>
        <taxon>Corynebacterium</taxon>
    </lineage>
</organism>
<dbReference type="NCBIfam" id="TIGR02401">
    <property type="entry name" value="trehalose_TreY"/>
    <property type="match status" value="1"/>
</dbReference>
<keyword evidence="3" id="KW-1185">Reference proteome</keyword>
<evidence type="ECO:0000259" key="1">
    <source>
        <dbReference type="SMART" id="SM00642"/>
    </source>
</evidence>
<dbReference type="Gene3D" id="3.30.1590.10">
    <property type="entry name" value="Maltooligosyl trehalose synthase, domain 2"/>
    <property type="match status" value="1"/>
</dbReference>
<dbReference type="SUPFAM" id="SSF51445">
    <property type="entry name" value="(Trans)glycosidases"/>
    <property type="match status" value="1"/>
</dbReference>
<protein>
    <submittedName>
        <fullName evidence="2">Maltooligosyl trehalose synthase</fullName>
    </submittedName>
</protein>
<dbReference type="SMART" id="SM00642">
    <property type="entry name" value="Aamy"/>
    <property type="match status" value="1"/>
</dbReference>
<accession>A0ABN4DG25</accession>
<dbReference type="InterPro" id="IPR012767">
    <property type="entry name" value="Trehalose_TreY"/>
</dbReference>
<proteinExistence type="predicted"/>
<dbReference type="EMBL" id="CP008944">
    <property type="protein sequence ID" value="AIG64401.1"/>
    <property type="molecule type" value="Genomic_DNA"/>
</dbReference>
<evidence type="ECO:0000313" key="3">
    <source>
        <dbReference type="Proteomes" id="UP000028504"/>
    </source>
</evidence>
<sequence>MTATYRLQLRGPAADEQGAGRAFTFDDARAQIPYLKSLGISHLYLSPILTAPRESNHGYDVVDPTQVNPELGGIEGLRRLAGAAREAGLGLIIDLVPNHLGVDTAYLNPWWWDTLKNGRDSTYEPFFDIDWHEDNGAGGKLGLPVLGSPEAITDLKLISRQDEDYPDELRERAAADGSDDVVLAYFDNIFPLAPGTYSGAEDDPVEVHARQHYQLRFWREGVISYRRFFSVNGLAGIHQEDPRVFRATHRVLRQLVREDLIDGVRVDHPDGLANPFQYLRRLRRLIGPDRWLVIEKILGVDEPLDPRLPADGTTGYDALRELDGIFINRAAEDSLSMLSLEQTGSTWNAKAIAASEHQLKHGVAEFELAAEVRRLAAAIRRDNFSTAGSNVSEERLIATIMQLVAAMPVYRADYLSLSRVTATVVAEMSQRFPSRRDALDLISAALLADDGAAMTRFAQVCGAVMAKGVEDTLFYRAARLVALQEVGGNPGRFGVSAAEFHLLQQERARLWPKAMTSLSTHDTKRSEDTRARIIELAEFPADFAEFVADVTSVVPAPDAATGHFLLQNLIGVWPADGQITQQLRERLRGYALKAVREAGLKTTWFDQNSAFEQSVLDWLDALLDGPVTSRITSFVAWMDDASIAVSVGRKALQLLGPGIPDIYQGTEYFNRYLVDPDNRRFIDYTARAQTLAMGRPDFSEWAAGTEAAGHPDTAADSAAGHEQGQNLATGLIAEVFPAWHAAFAQANRVKQFVTHTALTVRREFADSFVGGDYQAVFAEGDGISNVVGIARGRALDAADVIGEEGLDEPEPPQIDVIVLAVRRPLMLAGRGGWGQTTVTLPEGTWVDRITGTAFSGTVPAEDLFAALPTVILTAAEASPQEEEA</sequence>
<dbReference type="Gene3D" id="1.10.10.470">
    <property type="entry name" value="Maltooligosyl trehalose synthase, domain 4"/>
    <property type="match status" value="1"/>
</dbReference>
<dbReference type="Gene3D" id="3.20.20.80">
    <property type="entry name" value="Glycosidases"/>
    <property type="match status" value="1"/>
</dbReference>
<dbReference type="InterPro" id="IPR013797">
    <property type="entry name" value="Maltooligo_trehalose_synth_4"/>
</dbReference>
<dbReference type="InterPro" id="IPR006047">
    <property type="entry name" value="GH13_cat_dom"/>
</dbReference>
<evidence type="ECO:0000313" key="2">
    <source>
        <dbReference type="EMBL" id="AIG64401.1"/>
    </source>
</evidence>
<dbReference type="Proteomes" id="UP000028504">
    <property type="component" value="Chromosome"/>
</dbReference>
<dbReference type="InterPro" id="IPR017853">
    <property type="entry name" value="GH"/>
</dbReference>
<reference evidence="2 3" key="1">
    <citation type="submission" date="2014-07" db="EMBL/GenBank/DDBJ databases">
        <title>Complete genome sequence of Corynebacterium atypicum DSM 44849: identifiction of the mycolic acid biosynthesis genes.</title>
        <authorList>
            <person name="Tippelt A."/>
            <person name="Mollmann S."/>
            <person name="Albersmeier A."/>
            <person name="Jaenicke S."/>
            <person name="Ruckert C."/>
            <person name="Tauch A."/>
        </authorList>
    </citation>
    <scope>NUCLEOTIDE SEQUENCE [LARGE SCALE GENOMIC DNA]</scope>
    <source>
        <strain evidence="2 3">R2070</strain>
    </source>
</reference>
<dbReference type="PANTHER" id="PTHR10357:SF216">
    <property type="entry name" value="MALTOOLIGOSYL TREHALOSE SYNTHASE-RELATED"/>
    <property type="match status" value="1"/>
</dbReference>
<dbReference type="Pfam" id="PF00128">
    <property type="entry name" value="Alpha-amylase"/>
    <property type="match status" value="1"/>
</dbReference>
<dbReference type="PANTHER" id="PTHR10357">
    <property type="entry name" value="ALPHA-AMYLASE FAMILY MEMBER"/>
    <property type="match status" value="1"/>
</dbReference>
<gene>
    <name evidence="2" type="ORF">CATYP_07150</name>
</gene>
<name>A0ABN4DG25_9CORY</name>
<dbReference type="Gene3D" id="1.10.150.200">
    <property type="entry name" value="Maltooligosyl trehalose synthase, domain 3"/>
    <property type="match status" value="1"/>
</dbReference>
<feature type="domain" description="Glycosyl hydrolase family 13 catalytic" evidence="1">
    <location>
        <begin position="17"/>
        <end position="484"/>
    </location>
</feature>